<keyword evidence="3" id="KW-1185">Reference proteome</keyword>
<keyword evidence="1" id="KW-0175">Coiled coil</keyword>
<sequence>MANEEKGALKNRIENMENTLKELMASFQSLQATLVTKAPLTTNPLFEGNVLVAKLSIATSTLSLGKEPMSSCLPNPTIVGASRIKPLILNDGVAIVQSNENDQVETQIVKSITKDEDKMIKAKVQLMEETLKLMQGVQTDKSMDISSWCFFLNIQLPHRFKLSEFDKYNGTSCLYAHLILYCRKMAPYANDEKLMHYFQDNLIGPADAWFSTLDKSQVKN</sequence>
<accession>A0AAV5IYW5</accession>
<evidence type="ECO:0000256" key="1">
    <source>
        <dbReference type="SAM" id="Coils"/>
    </source>
</evidence>
<comment type="caution">
    <text evidence="2">The sequence shown here is derived from an EMBL/GenBank/DDBJ whole genome shotgun (WGS) entry which is preliminary data.</text>
</comment>
<reference evidence="2 3" key="1">
    <citation type="journal article" date="2021" name="Commun. Biol.">
        <title>The genome of Shorea leprosula (Dipterocarpaceae) highlights the ecological relevance of drought in aseasonal tropical rainforests.</title>
        <authorList>
            <person name="Ng K.K.S."/>
            <person name="Kobayashi M.J."/>
            <person name="Fawcett J.A."/>
            <person name="Hatakeyama M."/>
            <person name="Paape T."/>
            <person name="Ng C.H."/>
            <person name="Ang C.C."/>
            <person name="Tnah L.H."/>
            <person name="Lee C.T."/>
            <person name="Nishiyama T."/>
            <person name="Sese J."/>
            <person name="O'Brien M.J."/>
            <person name="Copetti D."/>
            <person name="Mohd Noor M.I."/>
            <person name="Ong R.C."/>
            <person name="Putra M."/>
            <person name="Sireger I.Z."/>
            <person name="Indrioko S."/>
            <person name="Kosugi Y."/>
            <person name="Izuno A."/>
            <person name="Isagi Y."/>
            <person name="Lee S.L."/>
            <person name="Shimizu K.K."/>
        </authorList>
    </citation>
    <scope>NUCLEOTIDE SEQUENCE [LARGE SCALE GENOMIC DNA]</scope>
    <source>
        <strain evidence="2">214</strain>
    </source>
</reference>
<dbReference type="Proteomes" id="UP001054252">
    <property type="component" value="Unassembled WGS sequence"/>
</dbReference>
<dbReference type="AlphaFoldDB" id="A0AAV5IYW5"/>
<evidence type="ECO:0000313" key="3">
    <source>
        <dbReference type="Proteomes" id="UP001054252"/>
    </source>
</evidence>
<name>A0AAV5IYW5_9ROSI</name>
<feature type="coiled-coil region" evidence="1">
    <location>
        <begin position="6"/>
        <end position="33"/>
    </location>
</feature>
<dbReference type="EMBL" id="BPVZ01000021">
    <property type="protein sequence ID" value="GKV03826.1"/>
    <property type="molecule type" value="Genomic_DNA"/>
</dbReference>
<gene>
    <name evidence="2" type="ORF">SLEP1_g16069</name>
</gene>
<proteinExistence type="predicted"/>
<protein>
    <recommendedName>
        <fullName evidence="4">Gag-pro-like protein</fullName>
    </recommendedName>
</protein>
<evidence type="ECO:0008006" key="4">
    <source>
        <dbReference type="Google" id="ProtNLM"/>
    </source>
</evidence>
<organism evidence="2 3">
    <name type="scientific">Rubroshorea leprosula</name>
    <dbReference type="NCBI Taxonomy" id="152421"/>
    <lineage>
        <taxon>Eukaryota</taxon>
        <taxon>Viridiplantae</taxon>
        <taxon>Streptophyta</taxon>
        <taxon>Embryophyta</taxon>
        <taxon>Tracheophyta</taxon>
        <taxon>Spermatophyta</taxon>
        <taxon>Magnoliopsida</taxon>
        <taxon>eudicotyledons</taxon>
        <taxon>Gunneridae</taxon>
        <taxon>Pentapetalae</taxon>
        <taxon>rosids</taxon>
        <taxon>malvids</taxon>
        <taxon>Malvales</taxon>
        <taxon>Dipterocarpaceae</taxon>
        <taxon>Rubroshorea</taxon>
    </lineage>
</organism>
<evidence type="ECO:0000313" key="2">
    <source>
        <dbReference type="EMBL" id="GKV03826.1"/>
    </source>
</evidence>